<keyword evidence="2" id="KW-1185">Reference proteome</keyword>
<name>A0ACC0WTR3_9STRA</name>
<gene>
    <name evidence="1" type="ORF">PsorP6_002056</name>
</gene>
<proteinExistence type="predicted"/>
<sequence>MQVVEILDHHVDMDQHLTARKRDVAFADGKALVASTCTLVAERLENVEQHCAYKVVSTMLLGVIALDSVNFGPMTPRDVNAAQKLEETAFGKKEELFRWLQAEKFNSDHWRGFTSKNCLQVDLKKFVFASSDSVAKKFGISTVLIDLKAFLYKAGNADMLCK</sequence>
<dbReference type="Proteomes" id="UP001163321">
    <property type="component" value="Chromosome 1"/>
</dbReference>
<evidence type="ECO:0000313" key="2">
    <source>
        <dbReference type="Proteomes" id="UP001163321"/>
    </source>
</evidence>
<protein>
    <submittedName>
        <fullName evidence="1">Uncharacterized protein</fullName>
    </submittedName>
</protein>
<dbReference type="EMBL" id="CM047580">
    <property type="protein sequence ID" value="KAI9921410.1"/>
    <property type="molecule type" value="Genomic_DNA"/>
</dbReference>
<accession>A0ACC0WTR3</accession>
<reference evidence="1 2" key="1">
    <citation type="journal article" date="2022" name="bioRxiv">
        <title>The genome of the oomycete Peronosclerospora sorghi, a cosmopolitan pathogen of maize and sorghum, is inflated with dispersed pseudogenes.</title>
        <authorList>
            <person name="Fletcher K."/>
            <person name="Martin F."/>
            <person name="Isakeit T."/>
            <person name="Cavanaugh K."/>
            <person name="Magill C."/>
            <person name="Michelmore R."/>
        </authorList>
    </citation>
    <scope>NUCLEOTIDE SEQUENCE [LARGE SCALE GENOMIC DNA]</scope>
    <source>
        <strain evidence="1">P6</strain>
    </source>
</reference>
<comment type="caution">
    <text evidence="1">The sequence shown here is derived from an EMBL/GenBank/DDBJ whole genome shotgun (WGS) entry which is preliminary data.</text>
</comment>
<evidence type="ECO:0000313" key="1">
    <source>
        <dbReference type="EMBL" id="KAI9921410.1"/>
    </source>
</evidence>
<organism evidence="1 2">
    <name type="scientific">Peronosclerospora sorghi</name>
    <dbReference type="NCBI Taxonomy" id="230839"/>
    <lineage>
        <taxon>Eukaryota</taxon>
        <taxon>Sar</taxon>
        <taxon>Stramenopiles</taxon>
        <taxon>Oomycota</taxon>
        <taxon>Peronosporomycetes</taxon>
        <taxon>Peronosporales</taxon>
        <taxon>Peronosporaceae</taxon>
        <taxon>Peronosclerospora</taxon>
    </lineage>
</organism>